<evidence type="ECO:0000313" key="2">
    <source>
        <dbReference type="Proteomes" id="UP000834106"/>
    </source>
</evidence>
<dbReference type="InterPro" id="IPR027417">
    <property type="entry name" value="P-loop_NTPase"/>
</dbReference>
<dbReference type="EMBL" id="OU503039">
    <property type="protein sequence ID" value="CAI9759219.1"/>
    <property type="molecule type" value="Genomic_DNA"/>
</dbReference>
<organism evidence="1 2">
    <name type="scientific">Fraxinus pennsylvanica</name>
    <dbReference type="NCBI Taxonomy" id="56036"/>
    <lineage>
        <taxon>Eukaryota</taxon>
        <taxon>Viridiplantae</taxon>
        <taxon>Streptophyta</taxon>
        <taxon>Embryophyta</taxon>
        <taxon>Tracheophyta</taxon>
        <taxon>Spermatophyta</taxon>
        <taxon>Magnoliopsida</taxon>
        <taxon>eudicotyledons</taxon>
        <taxon>Gunneridae</taxon>
        <taxon>Pentapetalae</taxon>
        <taxon>asterids</taxon>
        <taxon>lamiids</taxon>
        <taxon>Lamiales</taxon>
        <taxon>Oleaceae</taxon>
        <taxon>Oleeae</taxon>
        <taxon>Fraxinus</taxon>
    </lineage>
</organism>
<dbReference type="Gene3D" id="3.40.50.300">
    <property type="entry name" value="P-loop containing nucleotide triphosphate hydrolases"/>
    <property type="match status" value="1"/>
</dbReference>
<evidence type="ECO:0000313" key="1">
    <source>
        <dbReference type="EMBL" id="CAI9759219.1"/>
    </source>
</evidence>
<accession>A0AAD2DMB1</accession>
<protein>
    <recommendedName>
        <fullName evidence="3">Adenylate kinase</fullName>
    </recommendedName>
</protein>
<dbReference type="AlphaFoldDB" id="A0AAD2DMB1"/>
<gene>
    <name evidence="1" type="ORF">FPE_LOCUS6649</name>
</gene>
<dbReference type="Proteomes" id="UP000834106">
    <property type="component" value="Chromosome 4"/>
</dbReference>
<sequence length="124" mass="13903">MTDIDLVVNLKLPETVLVEKCLGRRICSQCGKNFNVPNINVKGENGNPDISMDPLLPTPQCVSKLITHSDDAKAIVRERLRACYEKVLVEFRNKGANHVEWAKALKEHYVPGLRNCVFEISTNA</sequence>
<proteinExistence type="predicted"/>
<keyword evidence="2" id="KW-1185">Reference proteome</keyword>
<evidence type="ECO:0008006" key="3">
    <source>
        <dbReference type="Google" id="ProtNLM"/>
    </source>
</evidence>
<name>A0AAD2DMB1_9LAMI</name>
<reference evidence="1" key="1">
    <citation type="submission" date="2023-05" db="EMBL/GenBank/DDBJ databases">
        <authorList>
            <person name="Huff M."/>
        </authorList>
    </citation>
    <scope>NUCLEOTIDE SEQUENCE</scope>
</reference>